<accession>A0A7X3SJI3</accession>
<keyword evidence="1" id="KW-0472">Membrane</keyword>
<comment type="caution">
    <text evidence="3">The sequence shown here is derived from an EMBL/GenBank/DDBJ whole genome shotgun (WGS) entry which is preliminary data.</text>
</comment>
<keyword evidence="4" id="KW-1185">Reference proteome</keyword>
<protein>
    <submittedName>
        <fullName evidence="3">DUF2264 domain-containing protein</fullName>
    </submittedName>
</protein>
<dbReference type="AlphaFoldDB" id="A0A7X3SJI3"/>
<dbReference type="PANTHER" id="PTHR35339:SF4">
    <property type="entry name" value="LINALOOL DEHYDRATASE_ISOMERASE DOMAIN-CONTAINING PROTEIN"/>
    <property type="match status" value="1"/>
</dbReference>
<dbReference type="InterPro" id="IPR016624">
    <property type="entry name" value="UCP014753"/>
</dbReference>
<dbReference type="PANTHER" id="PTHR35339">
    <property type="entry name" value="LINALOOL DEHYDRATASE_ISOMERASE DOMAIN-CONTAINING PROTEIN"/>
    <property type="match status" value="1"/>
</dbReference>
<dbReference type="EMBL" id="WUQX01000001">
    <property type="protein sequence ID" value="MXP76437.1"/>
    <property type="molecule type" value="Genomic_DNA"/>
</dbReference>
<sequence>MYRGDGIYSDGESSRIDYYNSFAFHFYSLIYCSLMEGEDTEICEAFSSRAKKFAEMALLIGHLNFLFFFIWMTMTSFGK</sequence>
<keyword evidence="1" id="KW-1133">Transmembrane helix</keyword>
<evidence type="ECO:0000313" key="3">
    <source>
        <dbReference type="EMBL" id="MXP76437.1"/>
    </source>
</evidence>
<gene>
    <name evidence="3" type="ORF">GN277_13845</name>
</gene>
<evidence type="ECO:0000259" key="2">
    <source>
        <dbReference type="Pfam" id="PF10022"/>
    </source>
</evidence>
<feature type="transmembrane region" description="Helical" evidence="1">
    <location>
        <begin position="56"/>
        <end position="74"/>
    </location>
</feature>
<keyword evidence="1" id="KW-0812">Transmembrane</keyword>
<organism evidence="3 4">
    <name type="scientific">Sporofaciens musculi</name>
    <dbReference type="NCBI Taxonomy" id="2681861"/>
    <lineage>
        <taxon>Bacteria</taxon>
        <taxon>Bacillati</taxon>
        <taxon>Bacillota</taxon>
        <taxon>Clostridia</taxon>
        <taxon>Lachnospirales</taxon>
        <taxon>Lachnospiraceae</taxon>
        <taxon>Sporofaciens</taxon>
    </lineage>
</organism>
<reference evidence="3 4" key="1">
    <citation type="submission" date="2019-12" db="EMBL/GenBank/DDBJ databases">
        <title>Sporaefaciens musculi gen. nov., sp. nov., a novel bacterium isolated from the caecum of an obese mouse.</title>
        <authorList>
            <person name="Rasmussen T.S."/>
            <person name="Streidl T."/>
            <person name="Hitch T.C.A."/>
            <person name="Wortmann E."/>
            <person name="Deptula P."/>
            <person name="Hansen M."/>
            <person name="Nielsen D.S."/>
            <person name="Clavel T."/>
            <person name="Vogensen F.K."/>
        </authorList>
    </citation>
    <scope>NUCLEOTIDE SEQUENCE [LARGE SCALE GENOMIC DNA]</scope>
    <source>
        <strain evidence="3 4">WCA-9-b2</strain>
    </source>
</reference>
<dbReference type="Proteomes" id="UP000460412">
    <property type="component" value="Unassembled WGS sequence"/>
</dbReference>
<name>A0A7X3SJI3_9FIRM</name>
<evidence type="ECO:0000313" key="4">
    <source>
        <dbReference type="Proteomes" id="UP000460412"/>
    </source>
</evidence>
<dbReference type="Pfam" id="PF10022">
    <property type="entry name" value="DUF2264"/>
    <property type="match status" value="1"/>
</dbReference>
<evidence type="ECO:0000256" key="1">
    <source>
        <dbReference type="SAM" id="Phobius"/>
    </source>
</evidence>
<dbReference type="InterPro" id="IPR049349">
    <property type="entry name" value="DUF2264_N"/>
</dbReference>
<feature type="domain" description="DUF2264" evidence="2">
    <location>
        <begin position="1"/>
        <end position="56"/>
    </location>
</feature>
<proteinExistence type="predicted"/>